<evidence type="ECO:0000313" key="2">
    <source>
        <dbReference type="Proteomes" id="UP001469553"/>
    </source>
</evidence>
<accession>A0ABV0Y1R2</accession>
<comment type="caution">
    <text evidence="1">The sequence shown here is derived from an EMBL/GenBank/DDBJ whole genome shotgun (WGS) entry which is preliminary data.</text>
</comment>
<name>A0ABV0Y1R2_9TELE</name>
<keyword evidence="2" id="KW-1185">Reference proteome</keyword>
<dbReference type="Proteomes" id="UP001469553">
    <property type="component" value="Unassembled WGS sequence"/>
</dbReference>
<sequence>MLPNCKIISQLEICVSMNVSIILHEPFLVGKHLCLVILVSDALLEFMMLCVIYNKQEYWEIHSSESDRERPKDLISLCTFWKTIHPGFCKHLSFFLNQTQNSKTFIKNIDVDLHILPSHFIPQISKPHTLCCQSASFHGRNIGGFVSAVSDSNM</sequence>
<evidence type="ECO:0000313" key="1">
    <source>
        <dbReference type="EMBL" id="MEQ2287661.1"/>
    </source>
</evidence>
<proteinExistence type="predicted"/>
<dbReference type="EMBL" id="JAHRIP010019843">
    <property type="protein sequence ID" value="MEQ2287661.1"/>
    <property type="molecule type" value="Genomic_DNA"/>
</dbReference>
<protein>
    <submittedName>
        <fullName evidence="1">Uncharacterized protein</fullName>
    </submittedName>
</protein>
<reference evidence="1 2" key="1">
    <citation type="submission" date="2021-06" db="EMBL/GenBank/DDBJ databases">
        <authorList>
            <person name="Palmer J.M."/>
        </authorList>
    </citation>
    <scope>NUCLEOTIDE SEQUENCE [LARGE SCALE GENOMIC DNA]</scope>
    <source>
        <strain evidence="1 2">AS_MEX2019</strain>
        <tissue evidence="1">Muscle</tissue>
    </source>
</reference>
<gene>
    <name evidence="1" type="ORF">AMECASPLE_014949</name>
</gene>
<organism evidence="1 2">
    <name type="scientific">Ameca splendens</name>
    <dbReference type="NCBI Taxonomy" id="208324"/>
    <lineage>
        <taxon>Eukaryota</taxon>
        <taxon>Metazoa</taxon>
        <taxon>Chordata</taxon>
        <taxon>Craniata</taxon>
        <taxon>Vertebrata</taxon>
        <taxon>Euteleostomi</taxon>
        <taxon>Actinopterygii</taxon>
        <taxon>Neopterygii</taxon>
        <taxon>Teleostei</taxon>
        <taxon>Neoteleostei</taxon>
        <taxon>Acanthomorphata</taxon>
        <taxon>Ovalentaria</taxon>
        <taxon>Atherinomorphae</taxon>
        <taxon>Cyprinodontiformes</taxon>
        <taxon>Goodeidae</taxon>
        <taxon>Ameca</taxon>
    </lineage>
</organism>